<dbReference type="InterPro" id="IPR029062">
    <property type="entry name" value="Class_I_gatase-like"/>
</dbReference>
<keyword evidence="1" id="KW-0346">Stress response</keyword>
<dbReference type="OrthoDB" id="9792284at2"/>
<dbReference type="STRING" id="1408250.Q760_12515"/>
<dbReference type="EMBL" id="AXNT01000041">
    <property type="protein sequence ID" value="KGM02624.1"/>
    <property type="molecule type" value="Genomic_DNA"/>
</dbReference>
<evidence type="ECO:0000256" key="2">
    <source>
        <dbReference type="ARBA" id="ARBA00023239"/>
    </source>
</evidence>
<dbReference type="GO" id="GO:0019172">
    <property type="term" value="F:glyoxalase III activity"/>
    <property type="evidence" value="ECO:0007669"/>
    <property type="project" value="TreeGrafter"/>
</dbReference>
<dbReference type="Pfam" id="PF01965">
    <property type="entry name" value="DJ-1_PfpI"/>
    <property type="match status" value="1"/>
</dbReference>
<comment type="caution">
    <text evidence="5">The sequence shown here is derived from an EMBL/GenBank/DDBJ whole genome shotgun (WGS) entry which is preliminary data.</text>
</comment>
<evidence type="ECO:0000256" key="1">
    <source>
        <dbReference type="ARBA" id="ARBA00023016"/>
    </source>
</evidence>
<dbReference type="Proteomes" id="UP000029833">
    <property type="component" value="Unassembled WGS sequence"/>
</dbReference>
<dbReference type="Gene3D" id="3.40.50.880">
    <property type="match status" value="1"/>
</dbReference>
<feature type="domain" description="DJ-1/PfpI" evidence="4">
    <location>
        <begin position="28"/>
        <end position="229"/>
    </location>
</feature>
<dbReference type="GO" id="GO:0019243">
    <property type="term" value="P:methylglyoxal catabolic process to D-lactate via S-lactoyl-glutathione"/>
    <property type="evidence" value="ECO:0007669"/>
    <property type="project" value="TreeGrafter"/>
</dbReference>
<keyword evidence="6" id="KW-1185">Reference proteome</keyword>
<gene>
    <name evidence="5" type="ORF">Q760_12515</name>
</gene>
<evidence type="ECO:0000259" key="4">
    <source>
        <dbReference type="Pfam" id="PF01965"/>
    </source>
</evidence>
<dbReference type="PANTHER" id="PTHR48094">
    <property type="entry name" value="PROTEIN/NUCLEIC ACID DEGLYCASE DJ-1-RELATED"/>
    <property type="match status" value="1"/>
</dbReference>
<protein>
    <submittedName>
        <fullName evidence="5">Thiazole biosynthesis protein ThiJ</fullName>
    </submittedName>
</protein>
<dbReference type="InterPro" id="IPR050325">
    <property type="entry name" value="Prot/Nucl_acid_deglycase"/>
</dbReference>
<evidence type="ECO:0000313" key="6">
    <source>
        <dbReference type="Proteomes" id="UP000029833"/>
    </source>
</evidence>
<dbReference type="SUPFAM" id="SSF52317">
    <property type="entry name" value="Class I glutamine amidotransferase-like"/>
    <property type="match status" value="1"/>
</dbReference>
<organism evidence="5 6">
    <name type="scientific">Cellulomonas cellasea DSM 20118</name>
    <dbReference type="NCBI Taxonomy" id="1408250"/>
    <lineage>
        <taxon>Bacteria</taxon>
        <taxon>Bacillati</taxon>
        <taxon>Actinomycetota</taxon>
        <taxon>Actinomycetes</taxon>
        <taxon>Micrococcales</taxon>
        <taxon>Cellulomonadaceae</taxon>
        <taxon>Cellulomonas</taxon>
    </lineage>
</organism>
<accession>A0A0A0B9W7</accession>
<dbReference type="PANTHER" id="PTHR48094:SF11">
    <property type="entry name" value="GLUTATHIONE-INDEPENDENT GLYOXALASE HSP31-RELATED"/>
    <property type="match status" value="1"/>
</dbReference>
<name>A0A0A0B9W7_9CELL</name>
<dbReference type="GO" id="GO:0005737">
    <property type="term" value="C:cytoplasm"/>
    <property type="evidence" value="ECO:0007669"/>
    <property type="project" value="TreeGrafter"/>
</dbReference>
<dbReference type="RefSeq" id="WP_034628244.1">
    <property type="nucleotide sequence ID" value="NZ_AXNT01000041.1"/>
</dbReference>
<evidence type="ECO:0000256" key="3">
    <source>
        <dbReference type="ARBA" id="ARBA00038493"/>
    </source>
</evidence>
<keyword evidence="2" id="KW-0456">Lyase</keyword>
<comment type="similarity">
    <text evidence="3">Belongs to the peptidase C56 family. HSP31-like subfamily.</text>
</comment>
<proteinExistence type="inferred from homology"/>
<reference evidence="5 6" key="1">
    <citation type="submission" date="2013-10" db="EMBL/GenBank/DDBJ databases">
        <authorList>
            <person name="Wang G."/>
            <person name="Zhuang W."/>
        </authorList>
    </citation>
    <scope>NUCLEOTIDE SEQUENCE [LARGE SCALE GENOMIC DNA]</scope>
    <source>
        <strain evidence="5 6">DSM 20118</strain>
    </source>
</reference>
<dbReference type="CDD" id="cd03141">
    <property type="entry name" value="GATase1_Hsp31_like"/>
    <property type="match status" value="1"/>
</dbReference>
<sequence length="236" mass="24622">MSRVLMVVSAADTLTLTDGTAHPTGFWAEELVVAHRTLTREGHEVVVATPGGARPTVDPVSLDEKTVGSAEKVDELHAYLQEIGSALDAPVALEDVEVSGFDAVVLPGGHGPMVDLAVDPVLGRLLTQADESGLVIAPFCHGPAGLLSATTDDGGFVFAGRRLAVFTDEEERTGGTGETTPWFVATRLRERGAVVEEGPAWSSFVVRDGNLVSGQNPQSSEAVAEAVLDALGASRR</sequence>
<dbReference type="InterPro" id="IPR002818">
    <property type="entry name" value="DJ-1/PfpI"/>
</dbReference>
<evidence type="ECO:0000313" key="5">
    <source>
        <dbReference type="EMBL" id="KGM02624.1"/>
    </source>
</evidence>
<dbReference type="AlphaFoldDB" id="A0A0A0B9W7"/>